<dbReference type="RefSeq" id="WP_187431496.1">
    <property type="nucleotide sequence ID" value="NZ_CP143423.1"/>
</dbReference>
<dbReference type="Proteomes" id="UP001318682">
    <property type="component" value="Chromosome"/>
</dbReference>
<dbReference type="Pfam" id="PF09361">
    <property type="entry name" value="Phasin_2"/>
    <property type="match status" value="1"/>
</dbReference>
<protein>
    <recommendedName>
        <fullName evidence="1">Phasin domain-containing protein</fullName>
    </recommendedName>
</protein>
<sequence length="148" mass="16375">MTKTPFDMSDMFKAFNPEAMSKVFDPSEMMKSLQQTHKGMPDLSAFIETNQRNFEAMAEANKAAAEGYRDMLAKQMEIFQSAIEPAQQKLKDAGDPATIQAGTEAMNEAVEQALSLMQKMAEATREANEKAFESIKDQAENMMGSKGS</sequence>
<keyword evidence="3" id="KW-1185">Reference proteome</keyword>
<feature type="domain" description="Phasin" evidence="1">
    <location>
        <begin position="45"/>
        <end position="138"/>
    </location>
</feature>
<reference evidence="3" key="1">
    <citation type="submission" date="2024-01" db="EMBL/GenBank/DDBJ databases">
        <title>Roseobacter fucihabitans sp. nov., isolated from the brown alga Fucus spiralis.</title>
        <authorList>
            <person name="Hahnke S."/>
            <person name="Berger M."/>
            <person name="Schlingloff A."/>
            <person name="Athale I."/>
            <person name="Neumann-Schaal M."/>
            <person name="Adenaya A."/>
            <person name="Poehlein A."/>
            <person name="Daniel R."/>
            <person name="Pertersen J."/>
            <person name="Brinkhoff T."/>
        </authorList>
    </citation>
    <scope>NUCLEOTIDE SEQUENCE [LARGE SCALE GENOMIC DNA]</scope>
    <source>
        <strain evidence="3">B14</strain>
    </source>
</reference>
<evidence type="ECO:0000313" key="3">
    <source>
        <dbReference type="Proteomes" id="UP001318682"/>
    </source>
</evidence>
<evidence type="ECO:0000259" key="1">
    <source>
        <dbReference type="Pfam" id="PF09361"/>
    </source>
</evidence>
<dbReference type="InterPro" id="IPR018968">
    <property type="entry name" value="Phasin"/>
</dbReference>
<dbReference type="EMBL" id="CP143423">
    <property type="protein sequence ID" value="WVX49589.1"/>
    <property type="molecule type" value="Genomic_DNA"/>
</dbReference>
<accession>A0ABZ2BU44</accession>
<evidence type="ECO:0000313" key="2">
    <source>
        <dbReference type="EMBL" id="WVX49589.1"/>
    </source>
</evidence>
<organism evidence="2 3">
    <name type="scientific">Roseobacter fucihabitans</name>
    <dbReference type="NCBI Taxonomy" id="1537242"/>
    <lineage>
        <taxon>Bacteria</taxon>
        <taxon>Pseudomonadati</taxon>
        <taxon>Pseudomonadota</taxon>
        <taxon>Alphaproteobacteria</taxon>
        <taxon>Rhodobacterales</taxon>
        <taxon>Roseobacteraceae</taxon>
        <taxon>Roseobacter</taxon>
    </lineage>
</organism>
<name>A0ABZ2BU44_9RHOB</name>
<gene>
    <name evidence="2" type="ORF">ROLI_026840</name>
</gene>
<proteinExistence type="predicted"/>